<evidence type="ECO:0000313" key="2">
    <source>
        <dbReference type="Proteomes" id="UP000675664"/>
    </source>
</evidence>
<accession>A0A8J7W6Z3</accession>
<proteinExistence type="predicted"/>
<reference evidence="1" key="1">
    <citation type="submission" date="2021-04" db="EMBL/GenBank/DDBJ databases">
        <title>Sinoanaerobacter chloroacetimidivorans sp. nov., an obligate anaerobic bacterium isolated from anaerobic sludge.</title>
        <authorList>
            <person name="Bao Y."/>
        </authorList>
    </citation>
    <scope>NUCLEOTIDE SEQUENCE</scope>
    <source>
        <strain evidence="1">BAD-6</strain>
    </source>
</reference>
<dbReference type="EMBL" id="JAGSND010000020">
    <property type="protein sequence ID" value="MBR0600065.1"/>
    <property type="molecule type" value="Genomic_DNA"/>
</dbReference>
<gene>
    <name evidence="1" type="ORF">KCX82_19450</name>
</gene>
<protein>
    <submittedName>
        <fullName evidence="1">Uncharacterized protein</fullName>
    </submittedName>
</protein>
<comment type="caution">
    <text evidence="1">The sequence shown here is derived from an EMBL/GenBank/DDBJ whole genome shotgun (WGS) entry which is preliminary data.</text>
</comment>
<dbReference type="Proteomes" id="UP000675664">
    <property type="component" value="Unassembled WGS sequence"/>
</dbReference>
<sequence>MAQSMRYLRLLVGSVARRFKSSGVYAPAGDGSGAQIGSEDIIVTLVKYIWIVSTRHRVGVQAQDLLAPSGDKGRTLFQMLLAHLPDEHKTKWFAGAALNSAEQVHGEP</sequence>
<dbReference type="AlphaFoldDB" id="A0A8J7W6Z3"/>
<organism evidence="1 2">
    <name type="scientific">Sinanaerobacter chloroacetimidivorans</name>
    <dbReference type="NCBI Taxonomy" id="2818044"/>
    <lineage>
        <taxon>Bacteria</taxon>
        <taxon>Bacillati</taxon>
        <taxon>Bacillota</taxon>
        <taxon>Clostridia</taxon>
        <taxon>Peptostreptococcales</taxon>
        <taxon>Anaerovoracaceae</taxon>
        <taxon>Sinanaerobacter</taxon>
    </lineage>
</organism>
<keyword evidence="2" id="KW-1185">Reference proteome</keyword>
<evidence type="ECO:0000313" key="1">
    <source>
        <dbReference type="EMBL" id="MBR0600065.1"/>
    </source>
</evidence>
<reference evidence="1" key="2">
    <citation type="submission" date="2021-04" db="EMBL/GenBank/DDBJ databases">
        <authorList>
            <person name="Liu J."/>
        </authorList>
    </citation>
    <scope>NUCLEOTIDE SEQUENCE</scope>
    <source>
        <strain evidence="1">BAD-6</strain>
    </source>
</reference>
<name>A0A8J7W6Z3_9FIRM</name>